<evidence type="ECO:0000313" key="3">
    <source>
        <dbReference type="Proteomes" id="UP001149822"/>
    </source>
</evidence>
<protein>
    <submittedName>
        <fullName evidence="2">Uncharacterized protein</fullName>
    </submittedName>
</protein>
<reference evidence="2" key="1">
    <citation type="submission" date="2022-12" db="EMBL/GenBank/DDBJ databases">
        <title>Paracoccus sp. EF6 isolated from a lake water.</title>
        <authorList>
            <person name="Liu H."/>
        </authorList>
    </citation>
    <scope>NUCLEOTIDE SEQUENCE</scope>
    <source>
        <strain evidence="2">EF6</strain>
    </source>
</reference>
<feature type="chain" id="PRO_5045603703" evidence="1">
    <location>
        <begin position="21"/>
        <end position="212"/>
    </location>
</feature>
<gene>
    <name evidence="2" type="ORF">OU682_21720</name>
</gene>
<keyword evidence="3" id="KW-1185">Reference proteome</keyword>
<dbReference type="EMBL" id="JAPTYD010000075">
    <property type="protein sequence ID" value="MCZ0964197.1"/>
    <property type="molecule type" value="Genomic_DNA"/>
</dbReference>
<evidence type="ECO:0000256" key="1">
    <source>
        <dbReference type="SAM" id="SignalP"/>
    </source>
</evidence>
<organism evidence="2 3">
    <name type="scientific">Paracoccus benzoatiresistens</name>
    <dbReference type="NCBI Taxonomy" id="2997341"/>
    <lineage>
        <taxon>Bacteria</taxon>
        <taxon>Pseudomonadati</taxon>
        <taxon>Pseudomonadota</taxon>
        <taxon>Alphaproteobacteria</taxon>
        <taxon>Rhodobacterales</taxon>
        <taxon>Paracoccaceae</taxon>
        <taxon>Paracoccus</taxon>
    </lineage>
</organism>
<evidence type="ECO:0000313" key="2">
    <source>
        <dbReference type="EMBL" id="MCZ0964197.1"/>
    </source>
</evidence>
<sequence>MLPGVFALAASLLLSSCAIGPEGVMLSRERQEENIPMRSIPAERAWINAPDTQLVLQRELVFGPEQRISLRNRTLVPGDNILMIRTRSGMRASGPLRFEELVRWVGELPPPFADVTTGEMISDNDELGSYLWTEERFGNDTVCVLGLRRVNSSMRQIPGGDDVMDIMLRNCVAGTSEDALQPLLAASITSPALAQSGAGQSRLISPLAGPSR</sequence>
<dbReference type="Proteomes" id="UP001149822">
    <property type="component" value="Unassembled WGS sequence"/>
</dbReference>
<name>A0ABT4JC99_9RHOB</name>
<dbReference type="RefSeq" id="WP_268944292.1">
    <property type="nucleotide sequence ID" value="NZ_JAPTYD010000075.1"/>
</dbReference>
<proteinExistence type="predicted"/>
<comment type="caution">
    <text evidence="2">The sequence shown here is derived from an EMBL/GenBank/DDBJ whole genome shotgun (WGS) entry which is preliminary data.</text>
</comment>
<accession>A0ABT4JC99</accession>
<keyword evidence="1" id="KW-0732">Signal</keyword>
<feature type="signal peptide" evidence="1">
    <location>
        <begin position="1"/>
        <end position="20"/>
    </location>
</feature>